<dbReference type="Proteomes" id="UP000297245">
    <property type="component" value="Unassembled WGS sequence"/>
</dbReference>
<proteinExistence type="predicted"/>
<protein>
    <submittedName>
        <fullName evidence="1">Uncharacterized protein</fullName>
    </submittedName>
</protein>
<reference evidence="1 2" key="1">
    <citation type="journal article" date="2019" name="Nat. Ecol. Evol.">
        <title>Megaphylogeny resolves global patterns of mushroom evolution.</title>
        <authorList>
            <person name="Varga T."/>
            <person name="Krizsan K."/>
            <person name="Foldi C."/>
            <person name="Dima B."/>
            <person name="Sanchez-Garcia M."/>
            <person name="Sanchez-Ramirez S."/>
            <person name="Szollosi G.J."/>
            <person name="Szarkandi J.G."/>
            <person name="Papp V."/>
            <person name="Albert L."/>
            <person name="Andreopoulos W."/>
            <person name="Angelini C."/>
            <person name="Antonin V."/>
            <person name="Barry K.W."/>
            <person name="Bougher N.L."/>
            <person name="Buchanan P."/>
            <person name="Buyck B."/>
            <person name="Bense V."/>
            <person name="Catcheside P."/>
            <person name="Chovatia M."/>
            <person name="Cooper J."/>
            <person name="Damon W."/>
            <person name="Desjardin D."/>
            <person name="Finy P."/>
            <person name="Geml J."/>
            <person name="Haridas S."/>
            <person name="Hughes K."/>
            <person name="Justo A."/>
            <person name="Karasinski D."/>
            <person name="Kautmanova I."/>
            <person name="Kiss B."/>
            <person name="Kocsube S."/>
            <person name="Kotiranta H."/>
            <person name="LaButti K.M."/>
            <person name="Lechner B.E."/>
            <person name="Liimatainen K."/>
            <person name="Lipzen A."/>
            <person name="Lukacs Z."/>
            <person name="Mihaltcheva S."/>
            <person name="Morgado L.N."/>
            <person name="Niskanen T."/>
            <person name="Noordeloos M.E."/>
            <person name="Ohm R.A."/>
            <person name="Ortiz-Santana B."/>
            <person name="Ovrebo C."/>
            <person name="Racz N."/>
            <person name="Riley R."/>
            <person name="Savchenko A."/>
            <person name="Shiryaev A."/>
            <person name="Soop K."/>
            <person name="Spirin V."/>
            <person name="Szebenyi C."/>
            <person name="Tomsovsky M."/>
            <person name="Tulloss R.E."/>
            <person name="Uehling J."/>
            <person name="Grigoriev I.V."/>
            <person name="Vagvolgyi C."/>
            <person name="Papp T."/>
            <person name="Martin F.M."/>
            <person name="Miettinen O."/>
            <person name="Hibbett D.S."/>
            <person name="Nagy L.G."/>
        </authorList>
    </citation>
    <scope>NUCLEOTIDE SEQUENCE [LARGE SCALE GENOMIC DNA]</scope>
    <source>
        <strain evidence="1 2">CBS 962.96</strain>
    </source>
</reference>
<evidence type="ECO:0000313" key="2">
    <source>
        <dbReference type="Proteomes" id="UP000297245"/>
    </source>
</evidence>
<keyword evidence="2" id="KW-1185">Reference proteome</keyword>
<accession>A0A4S8KNF3</accession>
<dbReference type="AlphaFoldDB" id="A0A4S8KNF3"/>
<dbReference type="EMBL" id="ML180566">
    <property type="protein sequence ID" value="THU77083.1"/>
    <property type="molecule type" value="Genomic_DNA"/>
</dbReference>
<gene>
    <name evidence="1" type="ORF">K435DRAFT_812773</name>
</gene>
<organism evidence="1 2">
    <name type="scientific">Dendrothele bispora (strain CBS 962.96)</name>
    <dbReference type="NCBI Taxonomy" id="1314807"/>
    <lineage>
        <taxon>Eukaryota</taxon>
        <taxon>Fungi</taxon>
        <taxon>Dikarya</taxon>
        <taxon>Basidiomycota</taxon>
        <taxon>Agaricomycotina</taxon>
        <taxon>Agaricomycetes</taxon>
        <taxon>Agaricomycetidae</taxon>
        <taxon>Agaricales</taxon>
        <taxon>Agaricales incertae sedis</taxon>
        <taxon>Dendrothele</taxon>
    </lineage>
</organism>
<evidence type="ECO:0000313" key="1">
    <source>
        <dbReference type="EMBL" id="THU77083.1"/>
    </source>
</evidence>
<sequence>MLAPLSQSAAMKAAQEKVPAPTVVSEASQVRAPPAGGRLIMGYLSPASKAELISGLNGFWASIKKEVVGKARGRDSRNLTGRSGDRMEKHVFNRSWPCQEVLDVLLAVRYGPTSQFSNIRNQLRRKLEVFVSCLQLMKNSRRVGEVIPKYGDLRSKIEFNGVGQSRSSHEA</sequence>
<name>A0A4S8KNF3_DENBC</name>